<feature type="compositionally biased region" description="Low complexity" evidence="1">
    <location>
        <begin position="135"/>
        <end position="147"/>
    </location>
</feature>
<evidence type="ECO:0000313" key="4">
    <source>
        <dbReference type="Proteomes" id="UP001210925"/>
    </source>
</evidence>
<keyword evidence="4" id="KW-1185">Reference proteome</keyword>
<reference evidence="3" key="1">
    <citation type="submission" date="2020-05" db="EMBL/GenBank/DDBJ databases">
        <title>Phylogenomic resolution of chytrid fungi.</title>
        <authorList>
            <person name="Stajich J.E."/>
            <person name="Amses K."/>
            <person name="Simmons R."/>
            <person name="Seto K."/>
            <person name="Myers J."/>
            <person name="Bonds A."/>
            <person name="Quandt C.A."/>
            <person name="Barry K."/>
            <person name="Liu P."/>
            <person name="Grigoriev I."/>
            <person name="Longcore J.E."/>
            <person name="James T.Y."/>
        </authorList>
    </citation>
    <scope>NUCLEOTIDE SEQUENCE</scope>
    <source>
        <strain evidence="3">PLAUS21</strain>
    </source>
</reference>
<organism evidence="3 4">
    <name type="scientific">Boothiomyces macroporosus</name>
    <dbReference type="NCBI Taxonomy" id="261099"/>
    <lineage>
        <taxon>Eukaryota</taxon>
        <taxon>Fungi</taxon>
        <taxon>Fungi incertae sedis</taxon>
        <taxon>Chytridiomycota</taxon>
        <taxon>Chytridiomycota incertae sedis</taxon>
        <taxon>Chytridiomycetes</taxon>
        <taxon>Rhizophydiales</taxon>
        <taxon>Terramycetaceae</taxon>
        <taxon>Boothiomyces</taxon>
    </lineage>
</organism>
<dbReference type="EMBL" id="JADGKB010000093">
    <property type="protein sequence ID" value="KAJ3254087.1"/>
    <property type="molecule type" value="Genomic_DNA"/>
</dbReference>
<keyword evidence="2" id="KW-1133">Transmembrane helix</keyword>
<evidence type="ECO:0000256" key="1">
    <source>
        <dbReference type="SAM" id="MobiDB-lite"/>
    </source>
</evidence>
<keyword evidence="2" id="KW-0812">Transmembrane</keyword>
<keyword evidence="2" id="KW-0472">Membrane</keyword>
<dbReference type="Proteomes" id="UP001210925">
    <property type="component" value="Unassembled WGS sequence"/>
</dbReference>
<protein>
    <submittedName>
        <fullName evidence="3">Uncharacterized protein</fullName>
    </submittedName>
</protein>
<feature type="transmembrane region" description="Helical" evidence="2">
    <location>
        <begin position="71"/>
        <end position="94"/>
    </location>
</feature>
<feature type="compositionally biased region" description="Polar residues" evidence="1">
    <location>
        <begin position="30"/>
        <end position="56"/>
    </location>
</feature>
<feature type="region of interest" description="Disordered" evidence="1">
    <location>
        <begin position="135"/>
        <end position="169"/>
    </location>
</feature>
<proteinExistence type="predicted"/>
<accession>A0AAD5UFV6</accession>
<gene>
    <name evidence="3" type="ORF">HK103_007548</name>
</gene>
<name>A0AAD5UFV6_9FUNG</name>
<feature type="region of interest" description="Disordered" evidence="1">
    <location>
        <begin position="30"/>
        <end position="62"/>
    </location>
</feature>
<evidence type="ECO:0000313" key="3">
    <source>
        <dbReference type="EMBL" id="KAJ3254087.1"/>
    </source>
</evidence>
<sequence length="214" mass="22808">MFGNSIDFCGVGCQTGFGLCQNDILSGNNQTSAPPQQSVVNSSPATGDSVTTTNSQDTRKVPGEQSLGTKFLVAGLILGGLLAFIGVLSSVLYISNQKRLESKRIAELNALKSSDDYSHNGSISQVAPLAYTPGTSASSTIAPPSSAVRPTYRQEYPPPPKDYTPSTVQPVYSPSSVVLSEDAQKILMKRGMFAEIERKETEYTSRADYAPSEN</sequence>
<comment type="caution">
    <text evidence="3">The sequence shown here is derived from an EMBL/GenBank/DDBJ whole genome shotgun (WGS) entry which is preliminary data.</text>
</comment>
<evidence type="ECO:0000256" key="2">
    <source>
        <dbReference type="SAM" id="Phobius"/>
    </source>
</evidence>
<dbReference type="AlphaFoldDB" id="A0AAD5UFV6"/>